<evidence type="ECO:0000256" key="1">
    <source>
        <dbReference type="SAM" id="MobiDB-lite"/>
    </source>
</evidence>
<dbReference type="Proteomes" id="UP001597476">
    <property type="component" value="Unassembled WGS sequence"/>
</dbReference>
<evidence type="ECO:0000313" key="4">
    <source>
        <dbReference type="Proteomes" id="UP001597476"/>
    </source>
</evidence>
<dbReference type="EMBL" id="JBHULY010000039">
    <property type="protein sequence ID" value="MFD2727791.1"/>
    <property type="molecule type" value="Genomic_DNA"/>
</dbReference>
<evidence type="ECO:0000256" key="2">
    <source>
        <dbReference type="SAM" id="SignalP"/>
    </source>
</evidence>
<feature type="signal peptide" evidence="2">
    <location>
        <begin position="1"/>
        <end position="18"/>
    </location>
</feature>
<reference evidence="4" key="1">
    <citation type="journal article" date="2019" name="Int. J. Syst. Evol. Microbiol.">
        <title>The Global Catalogue of Microorganisms (GCM) 10K type strain sequencing project: providing services to taxonomists for standard genome sequencing and annotation.</title>
        <authorList>
            <consortium name="The Broad Institute Genomics Platform"/>
            <consortium name="The Broad Institute Genome Sequencing Center for Infectious Disease"/>
            <person name="Wu L."/>
            <person name="Ma J."/>
        </authorList>
    </citation>
    <scope>NUCLEOTIDE SEQUENCE [LARGE SCALE GENOMIC DNA]</scope>
    <source>
        <strain evidence="4">KCTC 42398</strain>
    </source>
</reference>
<keyword evidence="4" id="KW-1185">Reference proteome</keyword>
<comment type="caution">
    <text evidence="3">The sequence shown here is derived from an EMBL/GenBank/DDBJ whole genome shotgun (WGS) entry which is preliminary data.</text>
</comment>
<gene>
    <name evidence="3" type="ORF">ACFSR8_16325</name>
</gene>
<dbReference type="RefSeq" id="WP_380293993.1">
    <property type="nucleotide sequence ID" value="NZ_JBHULY010000039.1"/>
</dbReference>
<keyword evidence="2" id="KW-0732">Signal</keyword>
<feature type="chain" id="PRO_5046165993" description="DUF4168 domain-containing protein" evidence="2">
    <location>
        <begin position="19"/>
        <end position="225"/>
    </location>
</feature>
<accession>A0ABW5TI67</accession>
<protein>
    <recommendedName>
        <fullName evidence="5">DUF4168 domain-containing protein</fullName>
    </recommendedName>
</protein>
<feature type="compositionally biased region" description="Gly residues" evidence="1">
    <location>
        <begin position="24"/>
        <end position="40"/>
    </location>
</feature>
<proteinExistence type="predicted"/>
<evidence type="ECO:0000313" key="3">
    <source>
        <dbReference type="EMBL" id="MFD2727791.1"/>
    </source>
</evidence>
<sequence length="225" mass="25838">MKPFMLLIFVFLSTALYAQPPGNGMQGGRGQGGGQRGGQGFQERQTPDFDAYKQAGIFYYDEAEVVKKIKIKKNKNLEIKVKQAVINYNSKIEELRFMNTYNFDTLNIYMNTAKNIAMALRIQNMMDGGQSGMSQPNEDNPMRTAMLESRKKIRPVRMEVMRQEEILNNKLLEYLNKKQYARWLKYQKRIKETLNPRMPSSNSSQGGPNRGGGGQFGNRQGNRMR</sequence>
<feature type="region of interest" description="Disordered" evidence="1">
    <location>
        <begin position="194"/>
        <end position="225"/>
    </location>
</feature>
<evidence type="ECO:0008006" key="5">
    <source>
        <dbReference type="Google" id="ProtNLM"/>
    </source>
</evidence>
<name>A0ABW5TI67_9FLAO</name>
<feature type="region of interest" description="Disordered" evidence="1">
    <location>
        <begin position="23"/>
        <end position="44"/>
    </location>
</feature>
<organism evidence="3 4">
    <name type="scientific">Hyunsoonleella rubra</name>
    <dbReference type="NCBI Taxonomy" id="1737062"/>
    <lineage>
        <taxon>Bacteria</taxon>
        <taxon>Pseudomonadati</taxon>
        <taxon>Bacteroidota</taxon>
        <taxon>Flavobacteriia</taxon>
        <taxon>Flavobacteriales</taxon>
        <taxon>Flavobacteriaceae</taxon>
    </lineage>
</organism>